<dbReference type="AlphaFoldDB" id="A0AAJ1FQN4"/>
<evidence type="ECO:0000313" key="2">
    <source>
        <dbReference type="Proteomes" id="UP001208888"/>
    </source>
</evidence>
<sequence length="197" mass="22368">MAQMHLVKTSATTMMVANAEAAEVLARIKTGAWLSCDVRQARNYNFHKRFFALLNLGFEYWTPTAGAVSESEKSLLRQYVDYLSTLTGQQSVLSETLDEFLSRTGADRAEGVALVKSFEAFRKWAVMTAGFYDEYILPDGTQRREAKSISFANMKEHEFQEVYKAVLNVLWYQILFRKFDSQQAAENAAAQLQEFAA</sequence>
<dbReference type="EMBL" id="JANFVX010000004">
    <property type="protein sequence ID" value="MCW0343409.1"/>
    <property type="molecule type" value="Genomic_DNA"/>
</dbReference>
<evidence type="ECO:0008006" key="3">
    <source>
        <dbReference type="Google" id="ProtNLM"/>
    </source>
</evidence>
<name>A0AAJ1FQN4_PANAN</name>
<dbReference type="InterPro" id="IPR009797">
    <property type="entry name" value="DUF1367"/>
</dbReference>
<comment type="caution">
    <text evidence="1">The sequence shown here is derived from an EMBL/GenBank/DDBJ whole genome shotgun (WGS) entry which is preliminary data.</text>
</comment>
<dbReference type="Pfam" id="PF07105">
    <property type="entry name" value="DUF1367"/>
    <property type="match status" value="1"/>
</dbReference>
<reference evidence="1" key="1">
    <citation type="submission" date="2022-06" db="EMBL/GenBank/DDBJ databases">
        <title>Dynamics of rice microbiomes reveals core vertical transmitted seed endophytes.</title>
        <authorList>
            <person name="Liao K."/>
            <person name="Zhang X."/>
        </authorList>
    </citation>
    <scope>NUCLEOTIDE SEQUENCE</scope>
    <source>
        <strain evidence="1">JT1-17</strain>
    </source>
</reference>
<accession>A0AAJ1FQN4</accession>
<gene>
    <name evidence="1" type="ORF">NB703_001502</name>
</gene>
<protein>
    <recommendedName>
        <fullName evidence="3">DUF1367 family protein</fullName>
    </recommendedName>
</protein>
<dbReference type="Proteomes" id="UP001208888">
    <property type="component" value="Unassembled WGS sequence"/>
</dbReference>
<organism evidence="1 2">
    <name type="scientific">Pantoea ananas</name>
    <name type="common">Erwinia uredovora</name>
    <dbReference type="NCBI Taxonomy" id="553"/>
    <lineage>
        <taxon>Bacteria</taxon>
        <taxon>Pseudomonadati</taxon>
        <taxon>Pseudomonadota</taxon>
        <taxon>Gammaproteobacteria</taxon>
        <taxon>Enterobacterales</taxon>
        <taxon>Erwiniaceae</taxon>
        <taxon>Pantoea</taxon>
    </lineage>
</organism>
<evidence type="ECO:0000313" key="1">
    <source>
        <dbReference type="EMBL" id="MCW0343409.1"/>
    </source>
</evidence>
<dbReference type="RefSeq" id="WP_264271954.1">
    <property type="nucleotide sequence ID" value="NZ_JANFVX010000004.1"/>
</dbReference>
<proteinExistence type="predicted"/>